<comment type="caution">
    <text evidence="2">The sequence shown here is derived from an EMBL/GenBank/DDBJ whole genome shotgun (WGS) entry which is preliminary data.</text>
</comment>
<name>A0A5Y5LZF0_CAMJU</name>
<keyword evidence="2" id="KW-0808">Transferase</keyword>
<evidence type="ECO:0000313" key="1">
    <source>
        <dbReference type="EMBL" id="EAK5382693.1"/>
    </source>
</evidence>
<feature type="non-terminal residue" evidence="2">
    <location>
        <position position="50"/>
    </location>
</feature>
<proteinExistence type="predicted"/>
<gene>
    <name evidence="1" type="ORF">B7T14_03965</name>
    <name evidence="2" type="ORF">FRM11_08040</name>
</gene>
<accession>A0A5Y5LZF0</accession>
<dbReference type="EMBL" id="AACHBR010000003">
    <property type="protein sequence ID" value="EAK5382693.1"/>
    <property type="molecule type" value="Genomic_DNA"/>
</dbReference>
<dbReference type="AlphaFoldDB" id="A0A5Y5LZF0"/>
<dbReference type="GO" id="GO:0016740">
    <property type="term" value="F:transferase activity"/>
    <property type="evidence" value="ECO:0007669"/>
    <property type="project" value="UniProtKB-KW"/>
</dbReference>
<evidence type="ECO:0000313" key="2">
    <source>
        <dbReference type="EMBL" id="ECK4415019.1"/>
    </source>
</evidence>
<protein>
    <submittedName>
        <fullName evidence="2">Antibiotic acetyltransferase</fullName>
    </submittedName>
</protein>
<organism evidence="2">
    <name type="scientific">Campylobacter jejuni</name>
    <dbReference type="NCBI Taxonomy" id="197"/>
    <lineage>
        <taxon>Bacteria</taxon>
        <taxon>Pseudomonadati</taxon>
        <taxon>Campylobacterota</taxon>
        <taxon>Epsilonproteobacteria</taxon>
        <taxon>Campylobacterales</taxon>
        <taxon>Campylobacteraceae</taxon>
        <taxon>Campylobacter</taxon>
    </lineage>
</organism>
<sequence>MEKITLKCNKNILNLLKQYNIYTKTYIENPRRFSRLKTKDFITIPLENNQ</sequence>
<dbReference type="EMBL" id="AAJBVI010000104">
    <property type="protein sequence ID" value="ECK4415019.1"/>
    <property type="molecule type" value="Genomic_DNA"/>
</dbReference>
<reference evidence="1" key="1">
    <citation type="submission" date="2018-05" db="EMBL/GenBank/DDBJ databases">
        <authorList>
            <consortium name="NARMS: The National Antimicrobial Resistance Monitoring System"/>
        </authorList>
    </citation>
    <scope>NUCLEOTIDE SEQUENCE</scope>
    <source>
        <strain evidence="1">FSIS1700155</strain>
    </source>
</reference>
<reference evidence="2" key="2">
    <citation type="submission" date="2019-08" db="EMBL/GenBank/DDBJ databases">
        <authorList>
            <consortium name="PulseNet: The National Subtyping Network for Foodborne Disease Surveillance"/>
            <person name="Tarr C.L."/>
            <person name="Trees E."/>
            <person name="Katz L.S."/>
            <person name="Carleton-Romer H.A."/>
            <person name="Stroika S."/>
            <person name="Kucerova Z."/>
            <person name="Roache K.F."/>
            <person name="Sabol A.L."/>
            <person name="Besser J."/>
            <person name="Gerner-Smidt P."/>
        </authorList>
    </citation>
    <scope>NUCLEOTIDE SEQUENCE</scope>
    <source>
        <strain evidence="2">PNUSAC010494</strain>
    </source>
</reference>